<evidence type="ECO:0000313" key="1">
    <source>
        <dbReference type="EMBL" id="KAJ7312559.1"/>
    </source>
</evidence>
<evidence type="ECO:0000313" key="2">
    <source>
        <dbReference type="Proteomes" id="UP001218218"/>
    </source>
</evidence>
<proteinExistence type="predicted"/>
<protein>
    <submittedName>
        <fullName evidence="1">Uncharacterized protein</fullName>
    </submittedName>
</protein>
<dbReference type="Proteomes" id="UP001218218">
    <property type="component" value="Unassembled WGS sequence"/>
</dbReference>
<name>A0AAD6Z955_9AGAR</name>
<reference evidence="1" key="1">
    <citation type="submission" date="2023-03" db="EMBL/GenBank/DDBJ databases">
        <title>Massive genome expansion in bonnet fungi (Mycena s.s.) driven by repeated elements and novel gene families across ecological guilds.</title>
        <authorList>
            <consortium name="Lawrence Berkeley National Laboratory"/>
            <person name="Harder C.B."/>
            <person name="Miyauchi S."/>
            <person name="Viragh M."/>
            <person name="Kuo A."/>
            <person name="Thoen E."/>
            <person name="Andreopoulos B."/>
            <person name="Lu D."/>
            <person name="Skrede I."/>
            <person name="Drula E."/>
            <person name="Henrissat B."/>
            <person name="Morin E."/>
            <person name="Kohler A."/>
            <person name="Barry K."/>
            <person name="LaButti K."/>
            <person name="Morin E."/>
            <person name="Salamov A."/>
            <person name="Lipzen A."/>
            <person name="Mereny Z."/>
            <person name="Hegedus B."/>
            <person name="Baldrian P."/>
            <person name="Stursova M."/>
            <person name="Weitz H."/>
            <person name="Taylor A."/>
            <person name="Grigoriev I.V."/>
            <person name="Nagy L.G."/>
            <person name="Martin F."/>
            <person name="Kauserud H."/>
        </authorList>
    </citation>
    <scope>NUCLEOTIDE SEQUENCE</scope>
    <source>
        <strain evidence="1">CBHHK002</strain>
    </source>
</reference>
<keyword evidence="2" id="KW-1185">Reference proteome</keyword>
<dbReference type="EMBL" id="JARIHO010000071">
    <property type="protein sequence ID" value="KAJ7312559.1"/>
    <property type="molecule type" value="Genomic_DNA"/>
</dbReference>
<organism evidence="1 2">
    <name type="scientific">Mycena albidolilacea</name>
    <dbReference type="NCBI Taxonomy" id="1033008"/>
    <lineage>
        <taxon>Eukaryota</taxon>
        <taxon>Fungi</taxon>
        <taxon>Dikarya</taxon>
        <taxon>Basidiomycota</taxon>
        <taxon>Agaricomycotina</taxon>
        <taxon>Agaricomycetes</taxon>
        <taxon>Agaricomycetidae</taxon>
        <taxon>Agaricales</taxon>
        <taxon>Marasmiineae</taxon>
        <taxon>Mycenaceae</taxon>
        <taxon>Mycena</taxon>
    </lineage>
</organism>
<dbReference type="AlphaFoldDB" id="A0AAD6Z955"/>
<gene>
    <name evidence="1" type="ORF">DFH08DRAFT_973349</name>
</gene>
<accession>A0AAD6Z955</accession>
<comment type="caution">
    <text evidence="1">The sequence shown here is derived from an EMBL/GenBank/DDBJ whole genome shotgun (WGS) entry which is preliminary data.</text>
</comment>
<sequence length="238" mass="26824">MNEDFHSPSTSTATMGVSAPYTGAFFPRSRNLYIAGGVFTSKVTNIHNCPPAVPRDFRRIPLGDLDLHHEIRFGCGSDTAYRRHYEGSVRKLYSARIHGCNANLTAAVYQGETAEKDLRDTVLKHSWLRHPNIVQLFGTVNTFGIYAAVYHDETREIWCLPNKCCSMIANPTYELFFSGGICTSEYEEYVLVDRVTDHIKVSGSKENIPSGYLFLCSFMDLRAETSLIPFEVPDWAAY</sequence>